<gene>
    <name evidence="7" type="ORF">F3Y22_tig00110020pilonHSYRG00346</name>
</gene>
<keyword evidence="8" id="KW-1185">Reference proteome</keyword>
<evidence type="ECO:0000256" key="6">
    <source>
        <dbReference type="SAM" id="Phobius"/>
    </source>
</evidence>
<keyword evidence="4 6" id="KW-1133">Transmembrane helix</keyword>
<proteinExistence type="inferred from homology"/>
<sequence length="200" mass="22367">MKEPFLLTAPTSKGCFKALPFIFAAEVFQNVPSVGLLPNMILYLTTEYELENAEAANLIFIWSAANQFTPVIGAFLADSYVGRSADPEKQLGKCKSLGELLQLDKLGWKIGFGVPAIVMFISCLFFFLASPLYVKLKAGKSLYTSFAHVLSASFRNRHIDLSSQNEIQYFRKGPMLHVPNEQLSNLTFPLLFLLDEKMNN</sequence>
<protein>
    <submittedName>
        <fullName evidence="7">Nitrate transporter</fullName>
    </submittedName>
</protein>
<evidence type="ECO:0000313" key="8">
    <source>
        <dbReference type="Proteomes" id="UP000436088"/>
    </source>
</evidence>
<accession>A0A6A3BPF8</accession>
<keyword evidence="5 6" id="KW-0472">Membrane</keyword>
<evidence type="ECO:0000256" key="2">
    <source>
        <dbReference type="ARBA" id="ARBA00005982"/>
    </source>
</evidence>
<dbReference type="Pfam" id="PF00854">
    <property type="entry name" value="PTR2"/>
    <property type="match status" value="1"/>
</dbReference>
<organism evidence="7 8">
    <name type="scientific">Hibiscus syriacus</name>
    <name type="common">Rose of Sharon</name>
    <dbReference type="NCBI Taxonomy" id="106335"/>
    <lineage>
        <taxon>Eukaryota</taxon>
        <taxon>Viridiplantae</taxon>
        <taxon>Streptophyta</taxon>
        <taxon>Embryophyta</taxon>
        <taxon>Tracheophyta</taxon>
        <taxon>Spermatophyta</taxon>
        <taxon>Magnoliopsida</taxon>
        <taxon>eudicotyledons</taxon>
        <taxon>Gunneridae</taxon>
        <taxon>Pentapetalae</taxon>
        <taxon>rosids</taxon>
        <taxon>malvids</taxon>
        <taxon>Malvales</taxon>
        <taxon>Malvaceae</taxon>
        <taxon>Malvoideae</taxon>
        <taxon>Hibiscus</taxon>
    </lineage>
</organism>
<comment type="similarity">
    <text evidence="2">Belongs to the major facilitator superfamily. Proton-dependent oligopeptide transporter (POT/PTR) (TC 2.A.17) family.</text>
</comment>
<comment type="caution">
    <text evidence="7">The sequence shown here is derived from an EMBL/GenBank/DDBJ whole genome shotgun (WGS) entry which is preliminary data.</text>
</comment>
<dbReference type="GO" id="GO:0022857">
    <property type="term" value="F:transmembrane transporter activity"/>
    <property type="evidence" value="ECO:0007669"/>
    <property type="project" value="InterPro"/>
</dbReference>
<dbReference type="PANTHER" id="PTHR11654">
    <property type="entry name" value="OLIGOPEPTIDE TRANSPORTER-RELATED"/>
    <property type="match status" value="1"/>
</dbReference>
<dbReference type="InterPro" id="IPR036259">
    <property type="entry name" value="MFS_trans_sf"/>
</dbReference>
<feature type="transmembrane region" description="Helical" evidence="6">
    <location>
        <begin position="110"/>
        <end position="134"/>
    </location>
</feature>
<reference evidence="7" key="1">
    <citation type="submission" date="2019-09" db="EMBL/GenBank/DDBJ databases">
        <title>Draft genome information of white flower Hibiscus syriacus.</title>
        <authorList>
            <person name="Kim Y.-M."/>
        </authorList>
    </citation>
    <scope>NUCLEOTIDE SEQUENCE [LARGE SCALE GENOMIC DNA]</scope>
    <source>
        <strain evidence="7">YM2019G1</strain>
    </source>
</reference>
<evidence type="ECO:0000313" key="7">
    <source>
        <dbReference type="EMBL" id="KAE8717957.1"/>
    </source>
</evidence>
<name>A0A6A3BPF8_HIBSY</name>
<keyword evidence="3 6" id="KW-0812">Transmembrane</keyword>
<dbReference type="AlphaFoldDB" id="A0A6A3BPF8"/>
<evidence type="ECO:0000256" key="4">
    <source>
        <dbReference type="ARBA" id="ARBA00022989"/>
    </source>
</evidence>
<dbReference type="Gene3D" id="1.20.1250.20">
    <property type="entry name" value="MFS general substrate transporter like domains"/>
    <property type="match status" value="2"/>
</dbReference>
<comment type="subcellular location">
    <subcellularLocation>
        <location evidence="1">Membrane</location>
        <topology evidence="1">Multi-pass membrane protein</topology>
    </subcellularLocation>
</comment>
<evidence type="ECO:0000256" key="5">
    <source>
        <dbReference type="ARBA" id="ARBA00023136"/>
    </source>
</evidence>
<dbReference type="Proteomes" id="UP000436088">
    <property type="component" value="Unassembled WGS sequence"/>
</dbReference>
<dbReference type="InterPro" id="IPR000109">
    <property type="entry name" value="POT_fam"/>
</dbReference>
<dbReference type="GO" id="GO:0016020">
    <property type="term" value="C:membrane"/>
    <property type="evidence" value="ECO:0007669"/>
    <property type="project" value="UniProtKB-SubCell"/>
</dbReference>
<evidence type="ECO:0000256" key="3">
    <source>
        <dbReference type="ARBA" id="ARBA00022692"/>
    </source>
</evidence>
<dbReference type="SUPFAM" id="SSF103473">
    <property type="entry name" value="MFS general substrate transporter"/>
    <property type="match status" value="1"/>
</dbReference>
<evidence type="ECO:0000256" key="1">
    <source>
        <dbReference type="ARBA" id="ARBA00004141"/>
    </source>
</evidence>
<dbReference type="EMBL" id="VEPZ02000817">
    <property type="protein sequence ID" value="KAE8717957.1"/>
    <property type="molecule type" value="Genomic_DNA"/>
</dbReference>